<dbReference type="OrthoDB" id="775571at2759"/>
<dbReference type="RefSeq" id="XP_023933311.1">
    <property type="nucleotide sequence ID" value="XM_024077543.1"/>
</dbReference>
<dbReference type="FunCoup" id="A0A2R2MSS6">
    <property type="interactions" value="21"/>
</dbReference>
<evidence type="ECO:0000259" key="9">
    <source>
        <dbReference type="Pfam" id="PF17681"/>
    </source>
</evidence>
<dbReference type="GO" id="GO:0043015">
    <property type="term" value="F:gamma-tubulin binding"/>
    <property type="evidence" value="ECO:0007669"/>
    <property type="project" value="InterPro"/>
</dbReference>
<dbReference type="Gene3D" id="1.20.120.1900">
    <property type="entry name" value="Gamma-tubulin complex, C-terminal domain"/>
    <property type="match status" value="2"/>
</dbReference>
<dbReference type="Pfam" id="PF19340">
    <property type="entry name" value="GCP6_N"/>
    <property type="match status" value="1"/>
</dbReference>
<dbReference type="PANTHER" id="PTHR19302">
    <property type="entry name" value="GAMMA TUBULIN COMPLEX PROTEIN"/>
    <property type="match status" value="1"/>
</dbReference>
<evidence type="ECO:0000256" key="7">
    <source>
        <dbReference type="SAM" id="MobiDB-lite"/>
    </source>
</evidence>
<dbReference type="GO" id="GO:0031122">
    <property type="term" value="P:cytoplasmic microtubule organization"/>
    <property type="evidence" value="ECO:0007669"/>
    <property type="project" value="TreeGrafter"/>
</dbReference>
<evidence type="ECO:0000256" key="5">
    <source>
        <dbReference type="ARBA" id="ARBA00023212"/>
    </source>
</evidence>
<feature type="domain" description="Gamma tubulin complex component C-terminal" evidence="8">
    <location>
        <begin position="1803"/>
        <end position="2010"/>
    </location>
</feature>
<feature type="region of interest" description="Disordered" evidence="7">
    <location>
        <begin position="290"/>
        <end position="314"/>
    </location>
</feature>
<comment type="subcellular location">
    <subcellularLocation>
        <location evidence="1">Cytoplasm</location>
        <location evidence="1">Cytoskeleton</location>
    </subcellularLocation>
</comment>
<feature type="region of interest" description="Disordered" evidence="7">
    <location>
        <begin position="1105"/>
        <end position="1138"/>
    </location>
</feature>
<feature type="coiled-coil region" evidence="6">
    <location>
        <begin position="93"/>
        <end position="120"/>
    </location>
</feature>
<dbReference type="Proteomes" id="UP000085678">
    <property type="component" value="Unplaced"/>
</dbReference>
<dbReference type="GO" id="GO:0051321">
    <property type="term" value="P:meiotic cell cycle"/>
    <property type="evidence" value="ECO:0007669"/>
    <property type="project" value="TreeGrafter"/>
</dbReference>
<dbReference type="GO" id="GO:0000922">
    <property type="term" value="C:spindle pole"/>
    <property type="evidence" value="ECO:0007669"/>
    <property type="project" value="InterPro"/>
</dbReference>
<dbReference type="InterPro" id="IPR042241">
    <property type="entry name" value="GCP_C_sf"/>
</dbReference>
<dbReference type="GO" id="GO:0051225">
    <property type="term" value="P:spindle assembly"/>
    <property type="evidence" value="ECO:0007669"/>
    <property type="project" value="TreeGrafter"/>
</dbReference>
<feature type="domain" description="Gamma tubulin complex component protein N-terminal" evidence="9">
    <location>
        <begin position="392"/>
        <end position="648"/>
    </location>
</feature>
<dbReference type="GO" id="GO:0000278">
    <property type="term" value="P:mitotic cell cycle"/>
    <property type="evidence" value="ECO:0007669"/>
    <property type="project" value="TreeGrafter"/>
</dbReference>
<feature type="compositionally biased region" description="Basic and acidic residues" evidence="7">
    <location>
        <begin position="1126"/>
        <end position="1138"/>
    </location>
</feature>
<feature type="domain" description="Gamma tubulin complex component C-terminal" evidence="8">
    <location>
        <begin position="1473"/>
        <end position="1681"/>
    </location>
</feature>
<keyword evidence="6" id="KW-0175">Coiled coil</keyword>
<gene>
    <name evidence="12" type="primary">LOC106180599</name>
</gene>
<evidence type="ECO:0000256" key="3">
    <source>
        <dbReference type="ARBA" id="ARBA00022490"/>
    </source>
</evidence>
<keyword evidence="11" id="KW-1185">Reference proteome</keyword>
<keyword evidence="5" id="KW-0206">Cytoskeleton</keyword>
<dbReference type="GO" id="GO:0051011">
    <property type="term" value="F:microtubule minus-end binding"/>
    <property type="evidence" value="ECO:0007669"/>
    <property type="project" value="TreeGrafter"/>
</dbReference>
<dbReference type="InterPro" id="IPR007259">
    <property type="entry name" value="GCP"/>
</dbReference>
<evidence type="ECO:0000256" key="6">
    <source>
        <dbReference type="SAM" id="Coils"/>
    </source>
</evidence>
<dbReference type="STRING" id="7574.A0A2R2MSS6"/>
<accession>A0A2R2MSS6</accession>
<evidence type="ECO:0000313" key="12">
    <source>
        <dbReference type="RefSeq" id="XP_023933311.1"/>
    </source>
</evidence>
<feature type="compositionally biased region" description="Basic and acidic residues" evidence="7">
    <location>
        <begin position="1105"/>
        <end position="1117"/>
    </location>
</feature>
<evidence type="ECO:0000259" key="8">
    <source>
        <dbReference type="Pfam" id="PF04130"/>
    </source>
</evidence>
<dbReference type="InterPro" id="IPR041470">
    <property type="entry name" value="GCP_N"/>
</dbReference>
<dbReference type="GeneID" id="106180599"/>
<feature type="compositionally biased region" description="Polar residues" evidence="7">
    <location>
        <begin position="303"/>
        <end position="314"/>
    </location>
</feature>
<evidence type="ECO:0000256" key="2">
    <source>
        <dbReference type="ARBA" id="ARBA00010337"/>
    </source>
</evidence>
<dbReference type="GO" id="GO:0007020">
    <property type="term" value="P:microtubule nucleation"/>
    <property type="evidence" value="ECO:0007669"/>
    <property type="project" value="InterPro"/>
</dbReference>
<dbReference type="Pfam" id="PF04130">
    <property type="entry name" value="GCP_C_terminal"/>
    <property type="match status" value="2"/>
</dbReference>
<dbReference type="GO" id="GO:0005874">
    <property type="term" value="C:microtubule"/>
    <property type="evidence" value="ECO:0007669"/>
    <property type="project" value="UniProtKB-KW"/>
</dbReference>
<evidence type="ECO:0000259" key="10">
    <source>
        <dbReference type="Pfam" id="PF19340"/>
    </source>
</evidence>
<name>A0A2R2MSS6_LINAN</name>
<feature type="region of interest" description="Disordered" evidence="7">
    <location>
        <begin position="967"/>
        <end position="1001"/>
    </location>
</feature>
<evidence type="ECO:0000256" key="1">
    <source>
        <dbReference type="ARBA" id="ARBA00004245"/>
    </source>
</evidence>
<dbReference type="InParanoid" id="A0A2R2MSS6"/>
<organism evidence="11 12">
    <name type="scientific">Lingula anatina</name>
    <name type="common">Brachiopod</name>
    <name type="synonym">Lingula unguis</name>
    <dbReference type="NCBI Taxonomy" id="7574"/>
    <lineage>
        <taxon>Eukaryota</taxon>
        <taxon>Metazoa</taxon>
        <taxon>Spiralia</taxon>
        <taxon>Lophotrochozoa</taxon>
        <taxon>Brachiopoda</taxon>
        <taxon>Linguliformea</taxon>
        <taxon>Lingulata</taxon>
        <taxon>Lingulida</taxon>
        <taxon>Linguloidea</taxon>
        <taxon>Lingulidae</taxon>
        <taxon>Lingula</taxon>
    </lineage>
</organism>
<evidence type="ECO:0000313" key="11">
    <source>
        <dbReference type="Proteomes" id="UP000085678"/>
    </source>
</evidence>
<dbReference type="GO" id="GO:0000930">
    <property type="term" value="C:gamma-tubulin complex"/>
    <property type="evidence" value="ECO:0007669"/>
    <property type="project" value="TreeGrafter"/>
</dbReference>
<feature type="region of interest" description="Disordered" evidence="7">
    <location>
        <begin position="1257"/>
        <end position="1276"/>
    </location>
</feature>
<feature type="domain" description="Gamma-tubulin complex component 6 N-terminal" evidence="10">
    <location>
        <begin position="35"/>
        <end position="375"/>
    </location>
</feature>
<feature type="compositionally biased region" description="Basic and acidic residues" evidence="7">
    <location>
        <begin position="1258"/>
        <end position="1276"/>
    </location>
</feature>
<reference evidence="12" key="1">
    <citation type="submission" date="2025-08" db="UniProtKB">
        <authorList>
            <consortium name="RefSeq"/>
        </authorList>
    </citation>
    <scope>IDENTIFICATION</scope>
    <source>
        <tissue evidence="12">Gonads</tissue>
    </source>
</reference>
<feature type="region of interest" description="Disordered" evidence="7">
    <location>
        <begin position="1194"/>
        <end position="1226"/>
    </location>
</feature>
<keyword evidence="3" id="KW-0963">Cytoplasm</keyword>
<keyword evidence="4" id="KW-0493">Microtubule</keyword>
<comment type="similarity">
    <text evidence="2">Belongs to the TUBGCP family.</text>
</comment>
<dbReference type="InterPro" id="IPR040457">
    <property type="entry name" value="GCP_C"/>
</dbReference>
<proteinExistence type="inferred from homology"/>
<feature type="compositionally biased region" description="Basic and acidic residues" evidence="7">
    <location>
        <begin position="976"/>
        <end position="994"/>
    </location>
</feature>
<feature type="coiled-coil region" evidence="6">
    <location>
        <begin position="710"/>
        <end position="792"/>
    </location>
</feature>
<sequence length="2013" mass="229404">MNTDCHSSLHILANQLCDTYCRDGRKAFLVQPRLSKATLKRRLRKKFYETLFKHQKGPHRSPLTGSGPLNPDLTPCELTCVEQVYVYAYNLRCQRKFDQANRLEDLVKKLLENAGEEEQQHANAVLIFLLALSNSVQSSNPPVLGHGDQKLPIVYISKESEARVLPVGPSVYGDSRLPQQGTTTYMQYPRWVFEEALPVQPPLLPLDTGLTLNTEVFHATPGSQLPGNGLFRPKSILEDSYERNRQFTLFGGLVSGGRSSSLDIKLEVPELREDSMPEIRIPKIPKVQEVSQTSEDEGFMEGSTPSSEVASSPVSTQDGATIWELALKYTRNRHYTWENVGKEPGPTERPYITEAGSQAFDQLNDTRMQQLSLVDAKFKLPTKRLVTQRLLVKDVLNLLIGLPSHTFLFDEALQTFTMKEGTYLSGTSPEGIQTLCSSFLECGSLYSRLSTFSLPPVVNSLYTAGLIFQAFTEAVRKYLQHYRDVVLSVPEGMTLLELKVLFHKVIMQMRYLGALCRCDTGGNSEEEFPTGIQLLSYLYQEALNAVNSDNYPMLLSLLCTTAGPYLIFVQGWVFEGVCRDIYGELQIRVSGEYLQRRDRSYWTKGYQLLAAETTSSVPLFLTDLANDIFVCGKSINLLKLCCPEHFMCNIDVPIPRLMITFSEEELSSIEQRCQIYVNMVEMRARQILMTREQMLERVVQARQDLVQRARQAQVREMDRLKARIEEIRKAEDIKKRKQFRELKEQMEKDLRRRAMEVEQEKQEDRDRIDAQLRKEEEAAEAEAALEERAREELVEYYQKLTEEAAFREQKALWRVRRRQLDLARQTFLQQDEDRWSAEMRKKQGSVGDSMAIPVVPSTDQTQLDVSMPTLEGPTTTDGATNLMDLSLRHLTAPSNLPRVTIPALPDAVDSWDETQVSRGTAVDGRIPTGDLLNVSHIDPPQTQSHTSGQDRNLLDMSIGVLPKWAQKGVSEAEGGSDGKKQAKDEKKFDPEGKELPTWASEGLKRPLVPAFGLDTYSSTDLPGWARNPEGKLVEIDDIDLNFRSSVTPSALSGQETGSKVTSNLTQEAAAGTDDIITTDSKVKEGEQADSAQKPGKDVIDSAQREEVLSKSSDDTQKVKQVSVAHPSRETEDTTDGVKVHRKPVAGMHAGKESAESISVIQTRHKKMVEGSHVGQQSEPDIKKSISGLRLSEHMHAGKESEPQESVIKKQSAFGHVSETSSEEKRMFPRMKRRDGYSALMESLDTSFQVKPKPHLKFRKDLHASSESDSQKDVDQARREKFKEINVHGHVSQETMTKDDDEEKRQRKFLERNVHGHSSVESQYVDTDELRRKRFQEMNVKGHASDSSVQRLLYGEEYMRLGKVTEEGEEDVVTSEQVDREEPIWTDLLTTEPYKSSFPEFVETPRVDLMANIIEDPLSQGDYGKSITDDITAANFMSLPVLLKRAVTAPLMAQISLVNRSVVNYLMVDLKIDQHFEALRRFLFMEDGEFAQTLSDQLCEKLAMNPMPHEMLNPVFLNNVLNRALRYSIHRETEAAKNISFAVKFLPLVLQQNAADTLDCLELRYKVDWPLNIIITDTSLNKYSKVFSFLLQLKRIVWALKDIWHRLKRDASQNNAANAPLFRQLQLFRHEMQHFVRVMQGYISNQLIHVGWLELQESLKTRVHNLDDLHHVHGEYINNAVFRRIFPLEHNSLSRFQQHRIGNYAVSHDQGWVHVEAGCLGDVRLRSLDIRLETPRVDLMANIIEDPLSQGDYGKSITDDITAANYMSLPVLLKRAVTAPLMAQISLVNRSVVNYLMVDLKIDQHFEALRRFLFMEDGEFAQTLSDQLCEKLAMNPMPHEMLNPVFLNNVLNRALRYSIHRETEAAKNISFAVKFLPLVLQQNAADTLDCLELRYKVDWPLNIIITDTSLNKYSKVFSFLLQLKRIVWALKDIWHRLKRDASQNNAANAPLFRQLQLFRHEMQHFVRVMQGYISNQLIHVGWLELQESLKTRVHNLDDLHHVHGEYINNAVFSP</sequence>
<dbReference type="InterPro" id="IPR045818">
    <property type="entry name" value="GCP6_N"/>
</dbReference>
<dbReference type="PANTHER" id="PTHR19302:SF70">
    <property type="entry name" value="GAMMA-TUBULIN COMPLEX COMPONENT 6"/>
    <property type="match status" value="1"/>
</dbReference>
<dbReference type="KEGG" id="lak:106180599"/>
<dbReference type="Pfam" id="PF17681">
    <property type="entry name" value="GCP_N_terminal"/>
    <property type="match status" value="1"/>
</dbReference>
<protein>
    <submittedName>
        <fullName evidence="12">Gamma-tubulin complex component 6-like</fullName>
    </submittedName>
</protein>
<evidence type="ECO:0000256" key="4">
    <source>
        <dbReference type="ARBA" id="ARBA00022701"/>
    </source>
</evidence>